<dbReference type="AlphaFoldDB" id="A0A1H4NC02"/>
<dbReference type="Gene3D" id="3.40.50.10400">
    <property type="entry name" value="Hypothetical protein PA1492"/>
    <property type="match status" value="1"/>
</dbReference>
<feature type="binding site" evidence="9">
    <location>
        <position position="104"/>
    </location>
    <ligand>
        <name>Mg(2+)</name>
        <dbReference type="ChEBI" id="CHEBI:18420"/>
        <label>2</label>
    </ligand>
</feature>
<dbReference type="SUPFAM" id="SSF55811">
    <property type="entry name" value="Nudix"/>
    <property type="match status" value="1"/>
</dbReference>
<dbReference type="NCBIfam" id="TIGR00052">
    <property type="entry name" value="nudix-type nucleoside diphosphatase, YffH/AdpP family"/>
    <property type="match status" value="1"/>
</dbReference>
<keyword evidence="9" id="KW-0479">Metal-binding</keyword>
<dbReference type="CDD" id="cd24157">
    <property type="entry name" value="NUDIX_GDPMK"/>
    <property type="match status" value="1"/>
</dbReference>
<evidence type="ECO:0000256" key="9">
    <source>
        <dbReference type="PIRSR" id="PIRSR604385-2"/>
    </source>
</evidence>
<dbReference type="GO" id="GO:0046872">
    <property type="term" value="F:metal ion binding"/>
    <property type="evidence" value="ECO:0007669"/>
    <property type="project" value="UniProtKB-KW"/>
</dbReference>
<accession>A0A1H4NC02</accession>
<evidence type="ECO:0000256" key="8">
    <source>
        <dbReference type="ARBA" id="ARBA00032272"/>
    </source>
</evidence>
<reference evidence="12" key="1">
    <citation type="submission" date="2016-10" db="EMBL/GenBank/DDBJ databases">
        <authorList>
            <person name="Varghese N."/>
            <person name="Submissions S."/>
        </authorList>
    </citation>
    <scope>NUCLEOTIDE SEQUENCE [LARGE SCALE GENOMIC DNA]</scope>
    <source>
        <strain evidence="12">DSM 9751</strain>
    </source>
</reference>
<dbReference type="PROSITE" id="PS51462">
    <property type="entry name" value="NUDIX"/>
    <property type="match status" value="1"/>
</dbReference>
<dbReference type="PANTHER" id="PTHR11839">
    <property type="entry name" value="UDP/ADP-SUGAR PYROPHOSPHATASE"/>
    <property type="match status" value="1"/>
</dbReference>
<dbReference type="GO" id="GO:0006753">
    <property type="term" value="P:nucleoside phosphate metabolic process"/>
    <property type="evidence" value="ECO:0007669"/>
    <property type="project" value="TreeGrafter"/>
</dbReference>
<evidence type="ECO:0000259" key="10">
    <source>
        <dbReference type="PROSITE" id="PS51462"/>
    </source>
</evidence>
<comment type="catalytic activity">
    <reaction evidence="1">
        <text>GDP-alpha-D-mannose + H2O = alpha-D-mannose 1-phosphate + GMP + 2 H(+)</text>
        <dbReference type="Rhea" id="RHEA:27978"/>
        <dbReference type="ChEBI" id="CHEBI:15377"/>
        <dbReference type="ChEBI" id="CHEBI:15378"/>
        <dbReference type="ChEBI" id="CHEBI:57527"/>
        <dbReference type="ChEBI" id="CHEBI:58115"/>
        <dbReference type="ChEBI" id="CHEBI:58409"/>
    </reaction>
</comment>
<keyword evidence="6" id="KW-0378">Hydrolase</keyword>
<evidence type="ECO:0000256" key="5">
    <source>
        <dbReference type="ARBA" id="ARBA00016377"/>
    </source>
</evidence>
<comment type="cofactor">
    <cofactor evidence="2 9">
        <name>Mg(2+)</name>
        <dbReference type="ChEBI" id="CHEBI:18420"/>
    </cofactor>
</comment>
<evidence type="ECO:0000256" key="7">
    <source>
        <dbReference type="ARBA" id="ARBA00032162"/>
    </source>
</evidence>
<dbReference type="Gene3D" id="3.90.79.10">
    <property type="entry name" value="Nucleoside Triphosphate Pyrophosphohydrolase"/>
    <property type="match status" value="1"/>
</dbReference>
<proteinExistence type="inferred from homology"/>
<evidence type="ECO:0000256" key="2">
    <source>
        <dbReference type="ARBA" id="ARBA00001946"/>
    </source>
</evidence>
<dbReference type="GO" id="GO:0019693">
    <property type="term" value="P:ribose phosphate metabolic process"/>
    <property type="evidence" value="ECO:0007669"/>
    <property type="project" value="TreeGrafter"/>
</dbReference>
<dbReference type="RefSeq" id="WP_092314372.1">
    <property type="nucleotide sequence ID" value="NZ_FNTJ01000001.1"/>
</dbReference>
<evidence type="ECO:0000256" key="1">
    <source>
        <dbReference type="ARBA" id="ARBA00000847"/>
    </source>
</evidence>
<feature type="domain" description="Nudix hydrolase" evidence="10">
    <location>
        <begin position="44"/>
        <end position="182"/>
    </location>
</feature>
<feature type="binding site" evidence="9">
    <location>
        <position position="85"/>
    </location>
    <ligand>
        <name>Mg(2+)</name>
        <dbReference type="ChEBI" id="CHEBI:18420"/>
        <label>1</label>
    </ligand>
</feature>
<evidence type="ECO:0000256" key="6">
    <source>
        <dbReference type="ARBA" id="ARBA00022801"/>
    </source>
</evidence>
<dbReference type="InterPro" id="IPR015797">
    <property type="entry name" value="NUDIX_hydrolase-like_dom_sf"/>
</dbReference>
<keyword evidence="9" id="KW-0460">Magnesium</keyword>
<sequence>MSEEKIRITAEKTLSDNWYVLKKYSFELRRRDGSWQAQEREVYDRGNGATILLYNLQRRTVLLTRQFRMPAFVNDHSGYLIETAAGLLDDASPEVRIRQEAQEETGCRVGEVQKVFDAFMSPGSVTERVHFFIGHYQAEDRIDEGGGLEHEGEDIEVLELDIDQALDMIKSGEIADGKTIMLLQYLQLHVLKPRSLTVLVAGPYRSGTGDDPLLLARNVEAMEQCAAQVLEAGHFPLLGEWVALPMTRLAGSRAVGDEVYNQRFHAYAERLLQRCDALLRIGGPSAGCDAMVQIAQGLGLSIYHQVQQLPKVTSRPGQD</sequence>
<dbReference type="InterPro" id="IPR004385">
    <property type="entry name" value="NDP_pyrophosphatase"/>
</dbReference>
<name>A0A1H4NC02_9PSED</name>
<dbReference type="PANTHER" id="PTHR11839:SF18">
    <property type="entry name" value="NUDIX HYDROLASE DOMAIN-CONTAINING PROTEIN"/>
    <property type="match status" value="1"/>
</dbReference>
<keyword evidence="12" id="KW-1185">Reference proteome</keyword>
<organism evidence="11 12">
    <name type="scientific">Pseudomonas saponiphila</name>
    <dbReference type="NCBI Taxonomy" id="556534"/>
    <lineage>
        <taxon>Bacteria</taxon>
        <taxon>Pseudomonadati</taxon>
        <taxon>Pseudomonadota</taxon>
        <taxon>Gammaproteobacteria</taxon>
        <taxon>Pseudomonadales</taxon>
        <taxon>Pseudomonadaceae</taxon>
        <taxon>Pseudomonas</taxon>
    </lineage>
</organism>
<dbReference type="GO" id="GO:0016818">
    <property type="term" value="F:hydrolase activity, acting on acid anhydrides, in phosphorus-containing anhydrides"/>
    <property type="evidence" value="ECO:0007669"/>
    <property type="project" value="InterPro"/>
</dbReference>
<dbReference type="Proteomes" id="UP000198982">
    <property type="component" value="Unassembled WGS sequence"/>
</dbReference>
<feature type="binding site" evidence="9">
    <location>
        <position position="153"/>
    </location>
    <ligand>
        <name>Mg(2+)</name>
        <dbReference type="ChEBI" id="CHEBI:18420"/>
        <label>1</label>
    </ligand>
</feature>
<dbReference type="GO" id="GO:0005829">
    <property type="term" value="C:cytosol"/>
    <property type="evidence" value="ECO:0007669"/>
    <property type="project" value="TreeGrafter"/>
</dbReference>
<evidence type="ECO:0000313" key="11">
    <source>
        <dbReference type="EMBL" id="SEB92634.1"/>
    </source>
</evidence>
<feature type="binding site" evidence="9">
    <location>
        <position position="100"/>
    </location>
    <ligand>
        <name>Mg(2+)</name>
        <dbReference type="ChEBI" id="CHEBI:18420"/>
        <label>2</label>
    </ligand>
</feature>
<dbReference type="InterPro" id="IPR000086">
    <property type="entry name" value="NUDIX_hydrolase_dom"/>
</dbReference>
<gene>
    <name evidence="11" type="ORF">SAMN05216178_2788</name>
</gene>
<evidence type="ECO:0000256" key="3">
    <source>
        <dbReference type="ARBA" id="ARBA00007275"/>
    </source>
</evidence>
<dbReference type="NCBIfam" id="NF011585">
    <property type="entry name" value="PRK15009.1"/>
    <property type="match status" value="1"/>
</dbReference>
<protein>
    <recommendedName>
        <fullName evidence="5">GDP-mannose pyrophosphatase</fullName>
    </recommendedName>
    <alternativeName>
        <fullName evidence="7">GDP-mannose hydrolase</fullName>
    </alternativeName>
    <alternativeName>
        <fullName evidence="8">GDPMK</fullName>
    </alternativeName>
</protein>
<comment type="similarity">
    <text evidence="3">Belongs to the Nudix hydrolase family. NudK subfamily.</text>
</comment>
<dbReference type="EMBL" id="FNTJ01000001">
    <property type="protein sequence ID" value="SEB92634.1"/>
    <property type="molecule type" value="Genomic_DNA"/>
</dbReference>
<comment type="subunit">
    <text evidence="4">Homodimer.</text>
</comment>
<dbReference type="Pfam" id="PF00293">
    <property type="entry name" value="NUDIX"/>
    <property type="match status" value="1"/>
</dbReference>
<evidence type="ECO:0000313" key="12">
    <source>
        <dbReference type="Proteomes" id="UP000198982"/>
    </source>
</evidence>
<evidence type="ECO:0000256" key="4">
    <source>
        <dbReference type="ARBA" id="ARBA00011738"/>
    </source>
</evidence>